<dbReference type="AlphaFoldDB" id="A0A1I8GJE6"/>
<accession>A0A1I8GJE6</accession>
<sequence length="416" mass="45258">KKRRPASDEADAAVIRYTRLLAGSPLGSASVEFSAPIWLPGDSVSLTAEIGSNKDLTVGANVESMTSIGIAVTDQVTPPVAVIPINGFSEKNSTVFSGEFGSRSYPLTVSKTCPSCCVSLMVKTTNLSVDALLEADVSDTGTDAELEVLAYCVKRGLIKEQIVGVVENPQYNCLVGLRIAGLSDCAKDDRHAPFFAERWQVISGCANLRAVGILVQSIRQHYPTISRRIPPVISSEHQSEEHHLLAICEGCDISIIPGLQLRSTKPIRSLWITWSPAVEFLIGWSRHCKNPLHKSPLYLHGQCDLVPAVSLIIGYDFEIDSKKTLVGSNLAHKTALAMPRSRVWAQLLLLLTCLQQLHHQVLALSVGRPTGFSSIGADNLPDGLDQSGEIWNLRCPLCSLSSRENKGTESERERER</sequence>
<organism evidence="1 2">
    <name type="scientific">Macrostomum lignano</name>
    <dbReference type="NCBI Taxonomy" id="282301"/>
    <lineage>
        <taxon>Eukaryota</taxon>
        <taxon>Metazoa</taxon>
        <taxon>Spiralia</taxon>
        <taxon>Lophotrochozoa</taxon>
        <taxon>Platyhelminthes</taxon>
        <taxon>Rhabditophora</taxon>
        <taxon>Macrostomorpha</taxon>
        <taxon>Macrostomida</taxon>
        <taxon>Macrostomidae</taxon>
        <taxon>Macrostomum</taxon>
    </lineage>
</organism>
<dbReference type="Proteomes" id="UP000095280">
    <property type="component" value="Unplaced"/>
</dbReference>
<protein>
    <submittedName>
        <fullName evidence="2">Peptidase A1 domain-containing protein</fullName>
    </submittedName>
</protein>
<evidence type="ECO:0000313" key="1">
    <source>
        <dbReference type="Proteomes" id="UP000095280"/>
    </source>
</evidence>
<name>A0A1I8GJE6_9PLAT</name>
<proteinExistence type="predicted"/>
<dbReference type="WBParaSite" id="maker-uti_cns_0002219-snap-gene-0.2-mRNA-1">
    <property type="protein sequence ID" value="maker-uti_cns_0002219-snap-gene-0.2-mRNA-1"/>
    <property type="gene ID" value="maker-uti_cns_0002219-snap-gene-0.2"/>
</dbReference>
<keyword evidence="1" id="KW-1185">Reference proteome</keyword>
<evidence type="ECO:0000313" key="2">
    <source>
        <dbReference type="WBParaSite" id="maker-uti_cns_0002219-snap-gene-0.2-mRNA-1"/>
    </source>
</evidence>
<reference evidence="2" key="1">
    <citation type="submission" date="2016-11" db="UniProtKB">
        <authorList>
            <consortium name="WormBaseParasite"/>
        </authorList>
    </citation>
    <scope>IDENTIFICATION</scope>
</reference>